<keyword evidence="3" id="KW-1185">Reference proteome</keyword>
<sequence>MKKEFSVEDIKFSLDIGTRSVIGSAGIVKGTKIDVIKECYIEHHERAMLDGQIHDISLVTKTVKSVIQNLENELNVKLEKVNIAAAGRFLKTVNSKAELDLNKDESINSEWIKTLELKAIKEAEESIAKEVVGELYCVGYSVVNYYLNGYIISNLLGHKGENISVEIIATFLPKSVVDSLYSVMDKCGLRVSSLTLEPIAAIEAVVPQKLRLLNIALVDIGAGTSDIAISADQSIVAYGMVPIAGDEVTEVIAKECLVDFNTAEIIKRQINTEEEIKFIDILGFECSRSSEKLKEVISPIVAEVGETIGEKIKELNGNKPPSAIFVVGGGAHTPGILEEIAKNSNIPKDRIAIKDRDSIESCIAENAYGSAGVTVIGIALVGLKNEGNDFVNVYLNHIPISLFNSHAHTVKDVLVHADIDPAMLMAKRGKNLRYTLNGVKKITFGNKGENAIIKVNGQEASIDSTINDGDEVNIIYAKNGQNAAATVTELLTNYEEKEIFINNISTVIKPIAIVNDNKVSLDTYISDQDIIEIIYPKNIGDVKKYIINTTSDVFINEVKGNDEYIINNGDKLVFEDCRYSEENHCNNINESLIIEQDEKNTNCDKDNMTNEFSEELEDEAIYAMKVIVNDEEVKINDMSSMMFVQIFSYINFDLSELKGNIVLKLNGEVASYTDMVKDGDVINIYWEK</sequence>
<dbReference type="SUPFAM" id="SSF53067">
    <property type="entry name" value="Actin-like ATPase domain"/>
    <property type="match status" value="2"/>
</dbReference>
<dbReference type="InterPro" id="IPR043129">
    <property type="entry name" value="ATPase_NBD"/>
</dbReference>
<dbReference type="InterPro" id="IPR003494">
    <property type="entry name" value="SHS2_FtsA"/>
</dbReference>
<name>A0A8I0A6I9_9CLOT</name>
<dbReference type="AlphaFoldDB" id="A0A8I0A6I9"/>
<dbReference type="GO" id="GO:0051301">
    <property type="term" value="P:cell division"/>
    <property type="evidence" value="ECO:0007669"/>
    <property type="project" value="InterPro"/>
</dbReference>
<dbReference type="Proteomes" id="UP000662088">
    <property type="component" value="Unassembled WGS sequence"/>
</dbReference>
<feature type="domain" description="SHS2" evidence="1">
    <location>
        <begin position="11"/>
        <end position="205"/>
    </location>
</feature>
<dbReference type="InterPro" id="IPR050696">
    <property type="entry name" value="FtsA/MreB"/>
</dbReference>
<dbReference type="SMART" id="SM00842">
    <property type="entry name" value="FtsA"/>
    <property type="match status" value="1"/>
</dbReference>
<dbReference type="Pfam" id="PF14450">
    <property type="entry name" value="FtsA"/>
    <property type="match status" value="1"/>
</dbReference>
<dbReference type="Gene3D" id="3.30.420.40">
    <property type="match status" value="1"/>
</dbReference>
<dbReference type="CDD" id="cd24004">
    <property type="entry name" value="ASKHA_NBD_PilM-like"/>
    <property type="match status" value="1"/>
</dbReference>
<reference evidence="2" key="1">
    <citation type="submission" date="2020-08" db="EMBL/GenBank/DDBJ databases">
        <title>Genome public.</title>
        <authorList>
            <person name="Liu C."/>
            <person name="Sun Q."/>
        </authorList>
    </citation>
    <scope>NUCLEOTIDE SEQUENCE</scope>
    <source>
        <strain evidence="2">NSJ-42</strain>
    </source>
</reference>
<gene>
    <name evidence="2" type="ORF">H8R92_08490</name>
</gene>
<comment type="caution">
    <text evidence="2">The sequence shown here is derived from an EMBL/GenBank/DDBJ whole genome shotgun (WGS) entry which is preliminary data.</text>
</comment>
<dbReference type="RefSeq" id="WP_186835207.1">
    <property type="nucleotide sequence ID" value="NZ_JACOOQ010000013.1"/>
</dbReference>
<dbReference type="PANTHER" id="PTHR32432:SF3">
    <property type="entry name" value="ETHANOLAMINE UTILIZATION PROTEIN EUTJ"/>
    <property type="match status" value="1"/>
</dbReference>
<dbReference type="PANTHER" id="PTHR32432">
    <property type="entry name" value="CELL DIVISION PROTEIN FTSA-RELATED"/>
    <property type="match status" value="1"/>
</dbReference>
<evidence type="ECO:0000313" key="3">
    <source>
        <dbReference type="Proteomes" id="UP000662088"/>
    </source>
</evidence>
<proteinExistence type="predicted"/>
<organism evidence="2 3">
    <name type="scientific">Clostridium lentum</name>
    <dbReference type="NCBI Taxonomy" id="2763037"/>
    <lineage>
        <taxon>Bacteria</taxon>
        <taxon>Bacillati</taxon>
        <taxon>Bacillota</taxon>
        <taxon>Clostridia</taxon>
        <taxon>Eubacteriales</taxon>
        <taxon>Clostridiaceae</taxon>
        <taxon>Clostridium</taxon>
    </lineage>
</organism>
<evidence type="ECO:0000259" key="1">
    <source>
        <dbReference type="SMART" id="SM00842"/>
    </source>
</evidence>
<protein>
    <submittedName>
        <fullName evidence="2">Rod shape-determining protein</fullName>
    </submittedName>
</protein>
<evidence type="ECO:0000313" key="2">
    <source>
        <dbReference type="EMBL" id="MBC5640454.1"/>
    </source>
</evidence>
<accession>A0A8I0A6I9</accession>
<dbReference type="EMBL" id="JACOOQ010000013">
    <property type="protein sequence ID" value="MBC5640454.1"/>
    <property type="molecule type" value="Genomic_DNA"/>
</dbReference>